<evidence type="ECO:0000256" key="1">
    <source>
        <dbReference type="SAM" id="SignalP"/>
    </source>
</evidence>
<name>A0A0L0V150_9BASI</name>
<evidence type="ECO:0000313" key="2">
    <source>
        <dbReference type="EMBL" id="KNE92985.1"/>
    </source>
</evidence>
<evidence type="ECO:0000313" key="3">
    <source>
        <dbReference type="Proteomes" id="UP000054564"/>
    </source>
</evidence>
<reference evidence="3" key="1">
    <citation type="submission" date="2014-03" db="EMBL/GenBank/DDBJ databases">
        <title>The Genome Sequence of Puccinia striiformis f. sp. tritici PST-78.</title>
        <authorList>
            <consortium name="The Broad Institute Genome Sequencing Platform"/>
            <person name="Cuomo C."/>
            <person name="Hulbert S."/>
            <person name="Chen X."/>
            <person name="Walker B."/>
            <person name="Young S.K."/>
            <person name="Zeng Q."/>
            <person name="Gargeya S."/>
            <person name="Fitzgerald M."/>
            <person name="Haas B."/>
            <person name="Abouelleil A."/>
            <person name="Alvarado L."/>
            <person name="Arachchi H.M."/>
            <person name="Berlin A.M."/>
            <person name="Chapman S.B."/>
            <person name="Goldberg J."/>
            <person name="Griggs A."/>
            <person name="Gujja S."/>
            <person name="Hansen M."/>
            <person name="Howarth C."/>
            <person name="Imamovic A."/>
            <person name="Larimer J."/>
            <person name="McCowan C."/>
            <person name="Montmayeur A."/>
            <person name="Murphy C."/>
            <person name="Neiman D."/>
            <person name="Pearson M."/>
            <person name="Priest M."/>
            <person name="Roberts A."/>
            <person name="Saif S."/>
            <person name="Shea T."/>
            <person name="Sisk P."/>
            <person name="Sykes S."/>
            <person name="Wortman J."/>
            <person name="Nusbaum C."/>
            <person name="Birren B."/>
        </authorList>
    </citation>
    <scope>NUCLEOTIDE SEQUENCE [LARGE SCALE GENOMIC DNA]</scope>
    <source>
        <strain evidence="3">race PST-78</strain>
    </source>
</reference>
<organism evidence="2 3">
    <name type="scientific">Puccinia striiformis f. sp. tritici PST-78</name>
    <dbReference type="NCBI Taxonomy" id="1165861"/>
    <lineage>
        <taxon>Eukaryota</taxon>
        <taxon>Fungi</taxon>
        <taxon>Dikarya</taxon>
        <taxon>Basidiomycota</taxon>
        <taxon>Pucciniomycotina</taxon>
        <taxon>Pucciniomycetes</taxon>
        <taxon>Pucciniales</taxon>
        <taxon>Pucciniaceae</taxon>
        <taxon>Puccinia</taxon>
    </lineage>
</organism>
<proteinExistence type="predicted"/>
<keyword evidence="3" id="KW-1185">Reference proteome</keyword>
<protein>
    <recommendedName>
        <fullName evidence="4">Secreted protein</fullName>
    </recommendedName>
</protein>
<dbReference type="OrthoDB" id="10589044at2759"/>
<sequence>MKIINFFQQPHIASLILAIVFTSRQALAATTPSRSCNQYFFLGKTPGVAFCRSDHVSYKCQLNTCTMDNKPFSSALFKKCDLLDKERGNLIPGRQLETMIPLQYHVEAAGVEAQNKDDLRWYRCANTDFNNHRATCTSCTVQA</sequence>
<feature type="chain" id="PRO_5005549272" description="Secreted protein" evidence="1">
    <location>
        <begin position="29"/>
        <end position="143"/>
    </location>
</feature>
<gene>
    <name evidence="2" type="ORF">PSTG_13622</name>
</gene>
<keyword evidence="1" id="KW-0732">Signal</keyword>
<evidence type="ECO:0008006" key="4">
    <source>
        <dbReference type="Google" id="ProtNLM"/>
    </source>
</evidence>
<comment type="caution">
    <text evidence="2">The sequence shown here is derived from an EMBL/GenBank/DDBJ whole genome shotgun (WGS) entry which is preliminary data.</text>
</comment>
<feature type="signal peptide" evidence="1">
    <location>
        <begin position="1"/>
        <end position="28"/>
    </location>
</feature>
<dbReference type="Proteomes" id="UP000054564">
    <property type="component" value="Unassembled WGS sequence"/>
</dbReference>
<dbReference type="AlphaFoldDB" id="A0A0L0V150"/>
<accession>A0A0L0V150</accession>
<dbReference type="EMBL" id="AJIL01000148">
    <property type="protein sequence ID" value="KNE92985.1"/>
    <property type="molecule type" value="Genomic_DNA"/>
</dbReference>